<dbReference type="AlphaFoldDB" id="A0A316ULQ4"/>
<dbReference type="PROSITE" id="PS51512">
    <property type="entry name" value="DFDF"/>
    <property type="match status" value="1"/>
</dbReference>
<feature type="region of interest" description="Disordered" evidence="1">
    <location>
        <begin position="163"/>
        <end position="252"/>
    </location>
</feature>
<organism evidence="3 4">
    <name type="scientific">Jaminaea rosea</name>
    <dbReference type="NCBI Taxonomy" id="1569628"/>
    <lineage>
        <taxon>Eukaryota</taxon>
        <taxon>Fungi</taxon>
        <taxon>Dikarya</taxon>
        <taxon>Basidiomycota</taxon>
        <taxon>Ustilaginomycotina</taxon>
        <taxon>Exobasidiomycetes</taxon>
        <taxon>Microstromatales</taxon>
        <taxon>Microstromatales incertae sedis</taxon>
        <taxon>Jaminaea</taxon>
    </lineage>
</organism>
<dbReference type="GO" id="GO:0000932">
    <property type="term" value="C:P-body"/>
    <property type="evidence" value="ECO:0007669"/>
    <property type="project" value="TreeGrafter"/>
</dbReference>
<dbReference type="STRING" id="1569628.A0A316ULQ4"/>
<dbReference type="SMART" id="SM01199">
    <property type="entry name" value="FDF"/>
    <property type="match status" value="1"/>
</dbReference>
<dbReference type="RefSeq" id="XP_025359923.1">
    <property type="nucleotide sequence ID" value="XM_025508472.1"/>
</dbReference>
<dbReference type="GeneID" id="37030295"/>
<evidence type="ECO:0000313" key="3">
    <source>
        <dbReference type="EMBL" id="PWN25311.1"/>
    </source>
</evidence>
<evidence type="ECO:0000259" key="2">
    <source>
        <dbReference type="PROSITE" id="PS51512"/>
    </source>
</evidence>
<dbReference type="PANTHER" id="PTHR13612">
    <property type="entry name" value="ENHANCER OF MRNA-DECAPPING PROTEIN 3"/>
    <property type="match status" value="1"/>
</dbReference>
<feature type="domain" description="DFDF" evidence="2">
    <location>
        <begin position="122"/>
        <end position="158"/>
    </location>
</feature>
<dbReference type="Pfam" id="PF09532">
    <property type="entry name" value="FDF"/>
    <property type="match status" value="1"/>
</dbReference>
<feature type="compositionally biased region" description="Basic and acidic residues" evidence="1">
    <location>
        <begin position="205"/>
        <end position="214"/>
    </location>
</feature>
<accession>A0A316ULQ4</accession>
<name>A0A316ULQ4_9BASI</name>
<dbReference type="PANTHER" id="PTHR13612:SF0">
    <property type="entry name" value="ENHANCER OF MRNA-DECAPPING PROTEIN 3"/>
    <property type="match status" value="1"/>
</dbReference>
<dbReference type="EMBL" id="KZ819676">
    <property type="protein sequence ID" value="PWN25311.1"/>
    <property type="molecule type" value="Genomic_DNA"/>
</dbReference>
<protein>
    <recommendedName>
        <fullName evidence="2">DFDF domain-containing protein</fullName>
    </recommendedName>
</protein>
<evidence type="ECO:0000313" key="4">
    <source>
        <dbReference type="Proteomes" id="UP000245884"/>
    </source>
</evidence>
<dbReference type="Proteomes" id="UP000245884">
    <property type="component" value="Unassembled WGS sequence"/>
</dbReference>
<dbReference type="GO" id="GO:0033962">
    <property type="term" value="P:P-body assembly"/>
    <property type="evidence" value="ECO:0007669"/>
    <property type="project" value="TreeGrafter"/>
</dbReference>
<feature type="compositionally biased region" description="Low complexity" evidence="1">
    <location>
        <begin position="106"/>
        <end position="119"/>
    </location>
</feature>
<dbReference type="InterPro" id="IPR025762">
    <property type="entry name" value="DFDF"/>
</dbReference>
<dbReference type="GO" id="GO:0031087">
    <property type="term" value="P:deadenylation-independent decapping of nuclear-transcribed mRNA"/>
    <property type="evidence" value="ECO:0007669"/>
    <property type="project" value="TreeGrafter"/>
</dbReference>
<proteinExistence type="predicted"/>
<feature type="region of interest" description="Disordered" evidence="1">
    <location>
        <begin position="59"/>
        <end position="135"/>
    </location>
</feature>
<dbReference type="OrthoDB" id="10030313at2759"/>
<feature type="compositionally biased region" description="Low complexity" evidence="1">
    <location>
        <begin position="192"/>
        <end position="204"/>
    </location>
</feature>
<reference evidence="3 4" key="1">
    <citation type="journal article" date="2018" name="Mol. Biol. Evol.">
        <title>Broad Genomic Sampling Reveals a Smut Pathogenic Ancestry of the Fungal Clade Ustilaginomycotina.</title>
        <authorList>
            <person name="Kijpornyongpan T."/>
            <person name="Mondo S.J."/>
            <person name="Barry K."/>
            <person name="Sandor L."/>
            <person name="Lee J."/>
            <person name="Lipzen A."/>
            <person name="Pangilinan J."/>
            <person name="LaButti K."/>
            <person name="Hainaut M."/>
            <person name="Henrissat B."/>
            <person name="Grigoriev I.V."/>
            <person name="Spatafora J.W."/>
            <person name="Aime M.C."/>
        </authorList>
    </citation>
    <scope>NUCLEOTIDE SEQUENCE [LARGE SCALE GENOMIC DNA]</scope>
    <source>
        <strain evidence="3 4">MCA 5214</strain>
    </source>
</reference>
<dbReference type="GO" id="GO:0003729">
    <property type="term" value="F:mRNA binding"/>
    <property type="evidence" value="ECO:0007669"/>
    <property type="project" value="TreeGrafter"/>
</dbReference>
<dbReference type="InterPro" id="IPR019050">
    <property type="entry name" value="FDF_dom"/>
</dbReference>
<keyword evidence="4" id="KW-1185">Reference proteome</keyword>
<gene>
    <name evidence="3" type="ORF">BDZ90DRAFT_262366</name>
</gene>
<evidence type="ECO:0000256" key="1">
    <source>
        <dbReference type="SAM" id="MobiDB-lite"/>
    </source>
</evidence>
<feature type="compositionally biased region" description="Low complexity" evidence="1">
    <location>
        <begin position="59"/>
        <end position="70"/>
    </location>
</feature>
<sequence>MSSAYIGVAVAVTQSNGTTVSGTIVAIDAQRNLLFLQPQGSSRTTTINRNNIKSITTLANNNNNNAASSSQPKAVPPDAAKLPTPSAPSQPPPPRAPSKQRNKSKAAAAAKAANAAASPAPTPPPPAPEAMPDFDFEGALKGFDKARIWDEIRANDRIDPASRLVAHNRVQGTRANNGGNDNRDGSTPSSPAPRGRANGAGASSDKQRKLRPDENVLSPSPPPEGTQDVPAVASTASATGATGASANEKAIDGEQARLRRELRIAQRKLAVLESISGIRLAHRRNASEGIRDSTEIAAVLDFDCSIASPPPAPGAPSVTDSQRVVRFALSTTLDEGDAKLRFKPEGTPDGDQGDAPASVALPEKYRREMGLRMDNGSARVFLDRVRAATFS</sequence>
<feature type="compositionally biased region" description="Pro residues" evidence="1">
    <location>
        <begin position="120"/>
        <end position="129"/>
    </location>
</feature>
<feature type="compositionally biased region" description="Pro residues" evidence="1">
    <location>
        <begin position="85"/>
        <end position="96"/>
    </location>
</feature>
<feature type="compositionally biased region" description="Low complexity" evidence="1">
    <location>
        <begin position="233"/>
        <end position="246"/>
    </location>
</feature>